<keyword evidence="6" id="KW-0418">Kinase</keyword>
<keyword evidence="6" id="KW-0808">Transferase</keyword>
<keyword evidence="3 6" id="KW-0378">Hydrolase</keyword>
<proteinExistence type="inferred from homology"/>
<dbReference type="GO" id="GO:0034338">
    <property type="term" value="F:short-chain carboxylesterase activity"/>
    <property type="evidence" value="ECO:0007669"/>
    <property type="project" value="TreeGrafter"/>
</dbReference>
<dbReference type="InterPro" id="IPR029058">
    <property type="entry name" value="AB_hydrolase_fold"/>
</dbReference>
<feature type="active site" description="Charge relay system" evidence="4">
    <location>
        <position position="293"/>
    </location>
</feature>
<dbReference type="PIRSF" id="PIRSF005211">
    <property type="entry name" value="Ab_hydro_YheT"/>
    <property type="match status" value="1"/>
</dbReference>
<evidence type="ECO:0000256" key="3">
    <source>
        <dbReference type="ARBA" id="ARBA00022801"/>
    </source>
</evidence>
<dbReference type="InterPro" id="IPR000952">
    <property type="entry name" value="AB_hydrolase_4_CS"/>
</dbReference>
<dbReference type="InterPro" id="IPR012020">
    <property type="entry name" value="ABHD4"/>
</dbReference>
<gene>
    <name evidence="6" type="ORF">HELGO_WM7344</name>
</gene>
<feature type="active site" description="Charge relay system" evidence="4">
    <location>
        <position position="265"/>
    </location>
</feature>
<feature type="active site" description="Charge relay system" evidence="4">
    <location>
        <position position="136"/>
    </location>
</feature>
<dbReference type="NCBIfam" id="NF008218">
    <property type="entry name" value="PRK10985.1"/>
    <property type="match status" value="1"/>
</dbReference>
<keyword evidence="2" id="KW-0719">Serine esterase</keyword>
<dbReference type="GO" id="GO:0016301">
    <property type="term" value="F:kinase activity"/>
    <property type="evidence" value="ECO:0007669"/>
    <property type="project" value="UniProtKB-KW"/>
</dbReference>
<accession>A0A6S6T7K8</accession>
<evidence type="ECO:0000256" key="1">
    <source>
        <dbReference type="ARBA" id="ARBA00010884"/>
    </source>
</evidence>
<dbReference type="InterPro" id="IPR000073">
    <property type="entry name" value="AB_hydrolase_1"/>
</dbReference>
<evidence type="ECO:0000256" key="4">
    <source>
        <dbReference type="PIRSR" id="PIRSR005211-1"/>
    </source>
</evidence>
<dbReference type="GO" id="GO:0047372">
    <property type="term" value="F:monoacylglycerol lipase activity"/>
    <property type="evidence" value="ECO:0007669"/>
    <property type="project" value="TreeGrafter"/>
</dbReference>
<dbReference type="PANTHER" id="PTHR10794">
    <property type="entry name" value="ABHYDROLASE DOMAIN-CONTAINING PROTEIN"/>
    <property type="match status" value="1"/>
</dbReference>
<reference evidence="6" key="1">
    <citation type="submission" date="2020-01" db="EMBL/GenBank/DDBJ databases">
        <authorList>
            <person name="Meier V. D."/>
            <person name="Meier V D."/>
        </authorList>
    </citation>
    <scope>NUCLEOTIDE SEQUENCE</scope>
    <source>
        <strain evidence="6">HLG_WM_MAG_04</strain>
    </source>
</reference>
<dbReference type="Gene3D" id="3.40.50.1820">
    <property type="entry name" value="alpha/beta hydrolase"/>
    <property type="match status" value="1"/>
</dbReference>
<evidence type="ECO:0000259" key="5">
    <source>
        <dbReference type="Pfam" id="PF00561"/>
    </source>
</evidence>
<dbReference type="EMBL" id="CACVAX010000045">
    <property type="protein sequence ID" value="CAA6816782.1"/>
    <property type="molecule type" value="Genomic_DNA"/>
</dbReference>
<dbReference type="AlphaFoldDB" id="A0A6S6T7K8"/>
<dbReference type="InterPro" id="IPR050960">
    <property type="entry name" value="AB_hydrolase_4_sf"/>
</dbReference>
<dbReference type="PANTHER" id="PTHR10794:SF94">
    <property type="entry name" value="ESTERASE YHET-RELATED"/>
    <property type="match status" value="1"/>
</dbReference>
<sequence length="320" mass="36476">MFKPSFFLKNAHIQTLYAPLLRKPVRPKVEIERFELADGDFLDAYWHKTKPKDERPIVILLHGLTGSFYSPYIQGIMSALDNKGFHAVLMSFRACSGEDNRLARSYHSGDTADVKAWINHVHKNYPNNKLYAIGYSIGGNVLLKLLGEEKNNLALEATVSVSAPMDLAVCAEVISKGFAKNYEKHLLKPLIASLKRKYNTFNMETYLTLKENEIDTIKTIEAFDEHYTAPMHGFKSAKDYYTQSSSKQFLKHISIPTLILHALDDPFMDERVLPSHHELSSKITLELSPYGGHLGFVSGSLFKPSYWLEERIPQYFLEKV</sequence>
<evidence type="ECO:0000256" key="2">
    <source>
        <dbReference type="ARBA" id="ARBA00022487"/>
    </source>
</evidence>
<dbReference type="PROSITE" id="PS01133">
    <property type="entry name" value="UPF0017"/>
    <property type="match status" value="1"/>
</dbReference>
<dbReference type="SUPFAM" id="SSF53474">
    <property type="entry name" value="alpha/beta-Hydrolases"/>
    <property type="match status" value="1"/>
</dbReference>
<dbReference type="Pfam" id="PF00561">
    <property type="entry name" value="Abhydrolase_1"/>
    <property type="match status" value="1"/>
</dbReference>
<evidence type="ECO:0000313" key="6">
    <source>
        <dbReference type="EMBL" id="CAA6816782.1"/>
    </source>
</evidence>
<comment type="similarity">
    <text evidence="1">Belongs to the AB hydrolase superfamily. AB hydrolase 4 family.</text>
</comment>
<name>A0A6S6T7K8_9BACT</name>
<feature type="domain" description="AB hydrolase-1" evidence="5">
    <location>
        <begin position="56"/>
        <end position="298"/>
    </location>
</feature>
<organism evidence="6">
    <name type="scientific">uncultured Sulfurovum sp</name>
    <dbReference type="NCBI Taxonomy" id="269237"/>
    <lineage>
        <taxon>Bacteria</taxon>
        <taxon>Pseudomonadati</taxon>
        <taxon>Campylobacterota</taxon>
        <taxon>Epsilonproteobacteria</taxon>
        <taxon>Campylobacterales</taxon>
        <taxon>Sulfurovaceae</taxon>
        <taxon>Sulfurovum</taxon>
        <taxon>environmental samples</taxon>
    </lineage>
</organism>
<protein>
    <submittedName>
        <fullName evidence="6">Hydrolase, alpha/beta fold family functionally coupled to Phosphoribulokinase</fullName>
    </submittedName>
</protein>